<feature type="domain" description="EDS1 EP" evidence="1">
    <location>
        <begin position="87"/>
        <end position="137"/>
    </location>
</feature>
<evidence type="ECO:0000259" key="1">
    <source>
        <dbReference type="Pfam" id="PF18117"/>
    </source>
</evidence>
<accession>A0A8S9SPI1</accession>
<evidence type="ECO:0000313" key="3">
    <source>
        <dbReference type="Proteomes" id="UP000712600"/>
    </source>
</evidence>
<dbReference type="Proteomes" id="UP000712600">
    <property type="component" value="Unassembled WGS sequence"/>
</dbReference>
<dbReference type="PANTHER" id="PTHR47090">
    <property type="entry name" value="PROTEIN EDS1-RELATED"/>
    <property type="match status" value="1"/>
</dbReference>
<name>A0A8S9SPI1_BRACR</name>
<proteinExistence type="predicted"/>
<dbReference type="AlphaFoldDB" id="A0A8S9SPI1"/>
<dbReference type="EMBL" id="QGKX02000004">
    <property type="protein sequence ID" value="KAF3602688.1"/>
    <property type="molecule type" value="Genomic_DNA"/>
</dbReference>
<gene>
    <name evidence="2" type="ORF">F2Q69_00035585</name>
</gene>
<dbReference type="InterPro" id="IPR041266">
    <property type="entry name" value="EDS1_EP"/>
</dbReference>
<comment type="caution">
    <text evidence="2">The sequence shown here is derived from an EMBL/GenBank/DDBJ whole genome shotgun (WGS) entry which is preliminary data.</text>
</comment>
<organism evidence="2 3">
    <name type="scientific">Brassica cretica</name>
    <name type="common">Mustard</name>
    <dbReference type="NCBI Taxonomy" id="69181"/>
    <lineage>
        <taxon>Eukaryota</taxon>
        <taxon>Viridiplantae</taxon>
        <taxon>Streptophyta</taxon>
        <taxon>Embryophyta</taxon>
        <taxon>Tracheophyta</taxon>
        <taxon>Spermatophyta</taxon>
        <taxon>Magnoliopsida</taxon>
        <taxon>eudicotyledons</taxon>
        <taxon>Gunneridae</taxon>
        <taxon>Pentapetalae</taxon>
        <taxon>rosids</taxon>
        <taxon>malvids</taxon>
        <taxon>Brassicales</taxon>
        <taxon>Brassicaceae</taxon>
        <taxon>Brassiceae</taxon>
        <taxon>Brassica</taxon>
    </lineage>
</organism>
<sequence>MVDSMGTKEVNQLELHHLALDGGESALSDLGLSTNDRKCLLAVYEAEKKRVDNQSKIDKEREYKTEKKMDMEKKPKNIEGKDWIENVYKPRCLALAKGYYDSFKESPEDDDFTANVTRAELAGSFDKVFGLLKKRSTSKWIRGAQTACKRDKYIQLRIVLLGRVEELRGKGYDEARVKKLEELFQGWIKDEEVDDKHIFLEAQHSESGGTHLLRFTNSVLPCEGVWVKQETLEPEKKG</sequence>
<reference evidence="2" key="1">
    <citation type="submission" date="2019-12" db="EMBL/GenBank/DDBJ databases">
        <title>Genome sequencing and annotation of Brassica cretica.</title>
        <authorList>
            <person name="Studholme D.J."/>
            <person name="Sarris P."/>
        </authorList>
    </citation>
    <scope>NUCLEOTIDE SEQUENCE</scope>
    <source>
        <strain evidence="2">PFS-109/04</strain>
        <tissue evidence="2">Leaf</tissue>
    </source>
</reference>
<dbReference type="Pfam" id="PF18117">
    <property type="entry name" value="EDS1_EP"/>
    <property type="match status" value="1"/>
</dbReference>
<dbReference type="GO" id="GO:0006952">
    <property type="term" value="P:defense response"/>
    <property type="evidence" value="ECO:0007669"/>
    <property type="project" value="InterPro"/>
</dbReference>
<dbReference type="PANTHER" id="PTHR47090:SF2">
    <property type="entry name" value="PROTEIN EDS1-RELATED"/>
    <property type="match status" value="1"/>
</dbReference>
<dbReference type="InterPro" id="IPR044214">
    <property type="entry name" value="EDS1-like"/>
</dbReference>
<evidence type="ECO:0000313" key="2">
    <source>
        <dbReference type="EMBL" id="KAF3602688.1"/>
    </source>
</evidence>
<protein>
    <recommendedName>
        <fullName evidence="1">EDS1 EP domain-containing protein</fullName>
    </recommendedName>
</protein>